<name>A0A6J4UVR8_9BACT</name>
<evidence type="ECO:0000313" key="2">
    <source>
        <dbReference type="EMBL" id="CAA9558049.1"/>
    </source>
</evidence>
<feature type="region of interest" description="Disordered" evidence="1">
    <location>
        <begin position="20"/>
        <end position="44"/>
    </location>
</feature>
<dbReference type="EMBL" id="CADCWI010000087">
    <property type="protein sequence ID" value="CAA9558049.1"/>
    <property type="molecule type" value="Genomic_DNA"/>
</dbReference>
<feature type="compositionally biased region" description="Basic and acidic residues" evidence="1">
    <location>
        <begin position="32"/>
        <end position="44"/>
    </location>
</feature>
<sequence>DRLHVRRTSGADMAFGRRSSWILGEGPPPGLVERRRSSDTRNRL</sequence>
<feature type="non-terminal residue" evidence="2">
    <location>
        <position position="1"/>
    </location>
</feature>
<reference evidence="2" key="1">
    <citation type="submission" date="2020-02" db="EMBL/GenBank/DDBJ databases">
        <authorList>
            <person name="Meier V. D."/>
        </authorList>
    </citation>
    <scope>NUCLEOTIDE SEQUENCE</scope>
    <source>
        <strain evidence="2">AVDCRST_MAG43</strain>
    </source>
</reference>
<organism evidence="2">
    <name type="scientific">uncultured Thermomicrobiales bacterium</name>
    <dbReference type="NCBI Taxonomy" id="1645740"/>
    <lineage>
        <taxon>Bacteria</taxon>
        <taxon>Pseudomonadati</taxon>
        <taxon>Thermomicrobiota</taxon>
        <taxon>Thermomicrobia</taxon>
        <taxon>Thermomicrobiales</taxon>
        <taxon>environmental samples</taxon>
    </lineage>
</organism>
<proteinExistence type="predicted"/>
<gene>
    <name evidence="2" type="ORF">AVDCRST_MAG43-1634</name>
</gene>
<protein>
    <submittedName>
        <fullName evidence="2">Uncharacterized protein</fullName>
    </submittedName>
</protein>
<accession>A0A6J4UVR8</accession>
<dbReference type="AlphaFoldDB" id="A0A6J4UVR8"/>
<evidence type="ECO:0000256" key="1">
    <source>
        <dbReference type="SAM" id="MobiDB-lite"/>
    </source>
</evidence>
<feature type="non-terminal residue" evidence="2">
    <location>
        <position position="44"/>
    </location>
</feature>